<evidence type="ECO:0000259" key="8">
    <source>
        <dbReference type="PROSITE" id="PS50850"/>
    </source>
</evidence>
<reference evidence="9" key="2">
    <citation type="submission" date="2020-09" db="EMBL/GenBank/DDBJ databases">
        <authorList>
            <person name="Sun Q."/>
            <person name="Zhou Y."/>
        </authorList>
    </citation>
    <scope>NUCLEOTIDE SEQUENCE</scope>
    <source>
        <strain evidence="9">CGMCC 1.12777</strain>
    </source>
</reference>
<keyword evidence="2" id="KW-0813">Transport</keyword>
<comment type="caution">
    <text evidence="9">The sequence shown here is derived from an EMBL/GenBank/DDBJ whole genome shotgun (WGS) entry which is preliminary data.</text>
</comment>
<feature type="transmembrane region" description="Helical" evidence="7">
    <location>
        <begin position="137"/>
        <end position="159"/>
    </location>
</feature>
<dbReference type="EMBL" id="BMFV01000006">
    <property type="protein sequence ID" value="GGH78231.1"/>
    <property type="molecule type" value="Genomic_DNA"/>
</dbReference>
<feature type="domain" description="Major facilitator superfamily (MFS) profile" evidence="8">
    <location>
        <begin position="13"/>
        <end position="448"/>
    </location>
</feature>
<gene>
    <name evidence="9" type="ORF">GCM10007096_11340</name>
</gene>
<dbReference type="Pfam" id="PF07690">
    <property type="entry name" value="MFS_1"/>
    <property type="match status" value="1"/>
</dbReference>
<dbReference type="InterPro" id="IPR036259">
    <property type="entry name" value="MFS_trans_sf"/>
</dbReference>
<dbReference type="Gene3D" id="1.20.1250.20">
    <property type="entry name" value="MFS general substrate transporter like domains"/>
    <property type="match status" value="1"/>
</dbReference>
<comment type="subcellular location">
    <subcellularLocation>
        <location evidence="1">Cell membrane</location>
        <topology evidence="1">Multi-pass membrane protein</topology>
    </subcellularLocation>
</comment>
<feature type="transmembrane region" description="Helical" evidence="7">
    <location>
        <begin position="300"/>
        <end position="318"/>
    </location>
</feature>
<feature type="transmembrane region" description="Helical" evidence="7">
    <location>
        <begin position="199"/>
        <end position="219"/>
    </location>
</feature>
<dbReference type="SUPFAM" id="SSF103473">
    <property type="entry name" value="MFS general substrate transporter"/>
    <property type="match status" value="1"/>
</dbReference>
<feature type="transmembrane region" description="Helical" evidence="7">
    <location>
        <begin position="79"/>
        <end position="96"/>
    </location>
</feature>
<dbReference type="PANTHER" id="PTHR42718:SF46">
    <property type="entry name" value="BLR6921 PROTEIN"/>
    <property type="match status" value="1"/>
</dbReference>
<evidence type="ECO:0000256" key="5">
    <source>
        <dbReference type="ARBA" id="ARBA00022989"/>
    </source>
</evidence>
<keyword evidence="6 7" id="KW-0472">Membrane</keyword>
<evidence type="ECO:0000256" key="1">
    <source>
        <dbReference type="ARBA" id="ARBA00004651"/>
    </source>
</evidence>
<evidence type="ECO:0000313" key="10">
    <source>
        <dbReference type="Proteomes" id="UP000656813"/>
    </source>
</evidence>
<evidence type="ECO:0000256" key="6">
    <source>
        <dbReference type="ARBA" id="ARBA00023136"/>
    </source>
</evidence>
<reference evidence="9" key="1">
    <citation type="journal article" date="2014" name="Int. J. Syst. Evol. Microbiol.">
        <title>Complete genome sequence of Corynebacterium casei LMG S-19264T (=DSM 44701T), isolated from a smear-ripened cheese.</title>
        <authorList>
            <consortium name="US DOE Joint Genome Institute (JGI-PGF)"/>
            <person name="Walter F."/>
            <person name="Albersmeier A."/>
            <person name="Kalinowski J."/>
            <person name="Ruckert C."/>
        </authorList>
    </citation>
    <scope>NUCLEOTIDE SEQUENCE</scope>
    <source>
        <strain evidence="9">CGMCC 1.12777</strain>
    </source>
</reference>
<sequence length="452" mass="49577">MVKVLQKPKPWLFVLTIGLGILLNPLNSSMISVALVRLQHEFALSVATASWLISAFYLASAAGQPVFGKLSDMFGPKRLFLIGLAIVALASLLAPFSPNFGWLLVCRVLQAIGSSTLFPSGMSMVRKYITEGQAKALATLTVFSSISAAFGPSIGGFLIESLDWQSIFLVNFPFIIVSFVLALFVLPNKKMEKIDLSRIDFVGIALFAVAMVTFILFLLSLGESIRWWSLPIALAGFIVFYYYEKHRKEPFIDLKTLKSNKNLSFVYLQYICINLVFYCYFFGLPIFLQDVRGYSEGQTGLIMLAMAGCGVFVAPIAGRWIDKSGSKPPLISGAVTILLGTILLLTIGNHSPLWWLIIIMIILGMSNGFNNISMQTALYDNVTPEETGAASGLFQTSRYLGSISSSTILGLLFSEHLDIAHLHTVVYVCIVGGLLVLALSLRLPSKRKKRVA</sequence>
<dbReference type="PANTHER" id="PTHR42718">
    <property type="entry name" value="MAJOR FACILITATOR SUPERFAMILY MULTIDRUG TRANSPORTER MFSC"/>
    <property type="match status" value="1"/>
</dbReference>
<feature type="transmembrane region" description="Helical" evidence="7">
    <location>
        <begin position="419"/>
        <end position="441"/>
    </location>
</feature>
<dbReference type="PROSITE" id="PS50850">
    <property type="entry name" value="MFS"/>
    <property type="match status" value="1"/>
</dbReference>
<accession>A0A8J2ZU13</accession>
<keyword evidence="4 7" id="KW-0812">Transmembrane</keyword>
<name>A0A8J2ZU13_9BACL</name>
<feature type="transmembrane region" description="Helical" evidence="7">
    <location>
        <begin position="225"/>
        <end position="243"/>
    </location>
</feature>
<feature type="transmembrane region" description="Helical" evidence="7">
    <location>
        <begin position="264"/>
        <end position="288"/>
    </location>
</feature>
<dbReference type="InterPro" id="IPR020846">
    <property type="entry name" value="MFS_dom"/>
</dbReference>
<dbReference type="GO" id="GO:0005886">
    <property type="term" value="C:plasma membrane"/>
    <property type="evidence" value="ECO:0007669"/>
    <property type="project" value="UniProtKB-SubCell"/>
</dbReference>
<feature type="transmembrane region" description="Helical" evidence="7">
    <location>
        <begin position="42"/>
        <end position="67"/>
    </location>
</feature>
<organism evidence="9 10">
    <name type="scientific">Pullulanibacillus pueri</name>
    <dbReference type="NCBI Taxonomy" id="1437324"/>
    <lineage>
        <taxon>Bacteria</taxon>
        <taxon>Bacillati</taxon>
        <taxon>Bacillota</taxon>
        <taxon>Bacilli</taxon>
        <taxon>Bacillales</taxon>
        <taxon>Sporolactobacillaceae</taxon>
        <taxon>Pullulanibacillus</taxon>
    </lineage>
</organism>
<dbReference type="CDD" id="cd17321">
    <property type="entry name" value="MFS_MMR_MDR_like"/>
    <property type="match status" value="1"/>
</dbReference>
<dbReference type="RefSeq" id="WP_188496428.1">
    <property type="nucleotide sequence ID" value="NZ_BMFV01000006.1"/>
</dbReference>
<evidence type="ECO:0000256" key="3">
    <source>
        <dbReference type="ARBA" id="ARBA00022475"/>
    </source>
</evidence>
<evidence type="ECO:0000256" key="4">
    <source>
        <dbReference type="ARBA" id="ARBA00022692"/>
    </source>
</evidence>
<feature type="transmembrane region" description="Helical" evidence="7">
    <location>
        <begin position="165"/>
        <end position="187"/>
    </location>
</feature>
<evidence type="ECO:0000256" key="2">
    <source>
        <dbReference type="ARBA" id="ARBA00022448"/>
    </source>
</evidence>
<feature type="transmembrane region" description="Helical" evidence="7">
    <location>
        <begin position="12"/>
        <end position="36"/>
    </location>
</feature>
<dbReference type="Gene3D" id="1.20.1720.10">
    <property type="entry name" value="Multidrug resistance protein D"/>
    <property type="match status" value="1"/>
</dbReference>
<keyword evidence="3" id="KW-1003">Cell membrane</keyword>
<dbReference type="AlphaFoldDB" id="A0A8J2ZU13"/>
<keyword evidence="10" id="KW-1185">Reference proteome</keyword>
<dbReference type="GO" id="GO:0022857">
    <property type="term" value="F:transmembrane transporter activity"/>
    <property type="evidence" value="ECO:0007669"/>
    <property type="project" value="InterPro"/>
</dbReference>
<feature type="transmembrane region" description="Helical" evidence="7">
    <location>
        <begin position="353"/>
        <end position="372"/>
    </location>
</feature>
<evidence type="ECO:0000256" key="7">
    <source>
        <dbReference type="SAM" id="Phobius"/>
    </source>
</evidence>
<dbReference type="Proteomes" id="UP000656813">
    <property type="component" value="Unassembled WGS sequence"/>
</dbReference>
<protein>
    <submittedName>
        <fullName evidence="9">MFS transporter</fullName>
    </submittedName>
</protein>
<evidence type="ECO:0000313" key="9">
    <source>
        <dbReference type="EMBL" id="GGH78231.1"/>
    </source>
</evidence>
<keyword evidence="5 7" id="KW-1133">Transmembrane helix</keyword>
<proteinExistence type="predicted"/>
<dbReference type="InterPro" id="IPR011701">
    <property type="entry name" value="MFS"/>
</dbReference>